<dbReference type="GO" id="GO:0005737">
    <property type="term" value="C:cytoplasm"/>
    <property type="evidence" value="ECO:0007669"/>
    <property type="project" value="TreeGrafter"/>
</dbReference>
<keyword evidence="3" id="KW-1185">Reference proteome</keyword>
<dbReference type="SUPFAM" id="SSF56219">
    <property type="entry name" value="DNase I-like"/>
    <property type="match status" value="1"/>
</dbReference>
<accession>A0A4S8HSV3</accession>
<dbReference type="CDD" id="cd09615">
    <property type="entry name" value="Jacalin_EEP"/>
    <property type="match status" value="1"/>
</dbReference>
<sequence length="461" mass="50051">MKRGNLLTWLTATVVSVAFTFTSCSKQQAQLTDNEKESPVTSHSGARQITATGGSFSVLTYNVAGLPEIISSATTPREASTQEIGRLINAYDIVHVQEDFNYHAHLYDYGNAHPYRSSTSGGVPFGDGLNSLSYFPFTDFTRVTWNTRLNENALTPKGFTYSRLRIADGVYVDVYNLHTNAESDAASIAARADNLKQLSDFIVVNSDGNAILVFGDTNGRYTRDSALNMLLNRHGLIDPWITLVRNGSFPAFGSPAIACEFPNITDSCEIVDKIYYRGSKYIQFTASDYHVLHNFVNAQGTQLSDHMPITVNLNYVLQTAFGMSDLFGGPHGTPFNDLPRLTATSAPTTVSIRAGSRLDNVGVTLQDGNTLSHGGTGGTLKSLTLQAGEYINSVTLNSSQYNGHTRIFYIKLTTSFGRTLSGGSTTPNTATYTAPAGYKITGFYGNSGDEIDQLGVIYNKL</sequence>
<reference evidence="2 3" key="1">
    <citation type="submission" date="2019-04" db="EMBL/GenBank/DDBJ databases">
        <title>Niastella caeni sp. nov., isolated from activated sludge.</title>
        <authorList>
            <person name="Sheng M."/>
        </authorList>
    </citation>
    <scope>NUCLEOTIDE SEQUENCE [LARGE SCALE GENOMIC DNA]</scope>
    <source>
        <strain evidence="2 3">HX-2-15</strain>
    </source>
</reference>
<dbReference type="EMBL" id="STFF01000005">
    <property type="protein sequence ID" value="THU37054.1"/>
    <property type="molecule type" value="Genomic_DNA"/>
</dbReference>
<protein>
    <submittedName>
        <fullName evidence="2">Endonuclease</fullName>
    </submittedName>
</protein>
<dbReference type="RefSeq" id="WP_136578728.1">
    <property type="nucleotide sequence ID" value="NZ_STFF01000005.1"/>
</dbReference>
<evidence type="ECO:0000313" key="2">
    <source>
        <dbReference type="EMBL" id="THU37054.1"/>
    </source>
</evidence>
<dbReference type="Pfam" id="PF01419">
    <property type="entry name" value="Jacalin"/>
    <property type="match status" value="1"/>
</dbReference>
<dbReference type="GO" id="GO:0004767">
    <property type="term" value="F:sphingomyelin phosphodiesterase activity"/>
    <property type="evidence" value="ECO:0007669"/>
    <property type="project" value="InterPro"/>
</dbReference>
<dbReference type="SUPFAM" id="SSF51101">
    <property type="entry name" value="Mannose-binding lectins"/>
    <property type="match status" value="1"/>
</dbReference>
<feature type="domain" description="Jacalin-type lectin" evidence="1">
    <location>
        <begin position="321"/>
        <end position="460"/>
    </location>
</feature>
<evidence type="ECO:0000313" key="3">
    <source>
        <dbReference type="Proteomes" id="UP000306918"/>
    </source>
</evidence>
<keyword evidence="2" id="KW-0378">Hydrolase</keyword>
<organism evidence="2 3">
    <name type="scientific">Niastella caeni</name>
    <dbReference type="NCBI Taxonomy" id="2569763"/>
    <lineage>
        <taxon>Bacteria</taxon>
        <taxon>Pseudomonadati</taxon>
        <taxon>Bacteroidota</taxon>
        <taxon>Chitinophagia</taxon>
        <taxon>Chitinophagales</taxon>
        <taxon>Chitinophagaceae</taxon>
        <taxon>Niastella</taxon>
    </lineage>
</organism>
<dbReference type="PROSITE" id="PS51752">
    <property type="entry name" value="JACALIN_LECTIN"/>
    <property type="match status" value="1"/>
</dbReference>
<dbReference type="PANTHER" id="PTHR16320:SF1">
    <property type="entry name" value="SPHINGOMYELINASE DDB_G0288017"/>
    <property type="match status" value="1"/>
</dbReference>
<dbReference type="SMART" id="SM00915">
    <property type="entry name" value="Jacalin"/>
    <property type="match status" value="1"/>
</dbReference>
<dbReference type="InterPro" id="IPR000300">
    <property type="entry name" value="IPPc"/>
</dbReference>
<dbReference type="InterPro" id="IPR036404">
    <property type="entry name" value="Jacalin-like_lectin_dom_sf"/>
</dbReference>
<dbReference type="InterPro" id="IPR036691">
    <property type="entry name" value="Endo/exonu/phosph_ase_sf"/>
</dbReference>
<dbReference type="Pfam" id="PF22669">
    <property type="entry name" value="Exo_endo_phos2"/>
    <property type="match status" value="1"/>
</dbReference>
<gene>
    <name evidence="2" type="ORF">FAM09_19055</name>
</gene>
<keyword evidence="2" id="KW-0255">Endonuclease</keyword>
<dbReference type="InterPro" id="IPR001229">
    <property type="entry name" value="Jacalin-like_lectin_dom"/>
</dbReference>
<dbReference type="OrthoDB" id="7316663at2"/>
<dbReference type="GO" id="GO:0004519">
    <property type="term" value="F:endonuclease activity"/>
    <property type="evidence" value="ECO:0007669"/>
    <property type="project" value="UniProtKB-KW"/>
</dbReference>
<dbReference type="Gene3D" id="3.60.10.10">
    <property type="entry name" value="Endonuclease/exonuclease/phosphatase"/>
    <property type="match status" value="1"/>
</dbReference>
<dbReference type="GO" id="GO:0046856">
    <property type="term" value="P:phosphatidylinositol dephosphorylation"/>
    <property type="evidence" value="ECO:0007669"/>
    <property type="project" value="InterPro"/>
</dbReference>
<dbReference type="GO" id="GO:0016791">
    <property type="term" value="F:phosphatase activity"/>
    <property type="evidence" value="ECO:0007669"/>
    <property type="project" value="InterPro"/>
</dbReference>
<dbReference type="PANTHER" id="PTHR16320">
    <property type="entry name" value="SPHINGOMYELINASE FAMILY MEMBER"/>
    <property type="match status" value="1"/>
</dbReference>
<comment type="caution">
    <text evidence="2">The sequence shown here is derived from an EMBL/GenBank/DDBJ whole genome shotgun (WGS) entry which is preliminary data.</text>
</comment>
<dbReference type="PROSITE" id="PS51257">
    <property type="entry name" value="PROKAR_LIPOPROTEIN"/>
    <property type="match status" value="1"/>
</dbReference>
<dbReference type="InterPro" id="IPR038772">
    <property type="entry name" value="Sph/SMPD2-like"/>
</dbReference>
<dbReference type="AlphaFoldDB" id="A0A4S8HSV3"/>
<proteinExistence type="predicted"/>
<dbReference type="Gene3D" id="2.100.10.30">
    <property type="entry name" value="Jacalin-like lectin domain"/>
    <property type="match status" value="1"/>
</dbReference>
<name>A0A4S8HSV3_9BACT</name>
<dbReference type="Proteomes" id="UP000306918">
    <property type="component" value="Unassembled WGS sequence"/>
</dbReference>
<evidence type="ECO:0000259" key="1">
    <source>
        <dbReference type="PROSITE" id="PS51752"/>
    </source>
</evidence>
<keyword evidence="2" id="KW-0540">Nuclease</keyword>